<keyword evidence="5 14" id="KW-0547">Nucleotide-binding</keyword>
<dbReference type="EvolutionaryTrace" id="Q9X0C3"/>
<feature type="binding site" evidence="14">
    <location>
        <position position="10"/>
    </location>
    <ligand>
        <name>GTP</name>
        <dbReference type="ChEBI" id="CHEBI:37565"/>
    </ligand>
</feature>
<sequence>MMKALILAGGSGERFWPLSTPETPKQFLKLFGNKSLMRWTFERVLEEMDPKDVIVVTHKDYVERTKKELPELPDENIIAEPMKKNTAPACFIGTKLADDDEPVLVLPADHRIPDTKKFWKTVKKALDALEKYDGLFTFGIVPTRPETGYGYIEIGEELEEGVHKVAQFREKPDLETAKKFVESGRFLWNSGMFLWKAREFIEEVKVCEPSIYENLKDVDPRNFEELKKAYEKVPSISVDYAVMEKSKKVRVVKADFEWSDVGNWSSVREIEGYTEESDEVILVDSDRVFVKTHNKPIAVVGLSDVIVIDTPNGILICKEEYAQKVREVVKKLFRTS</sequence>
<evidence type="ECO:0007829" key="14">
    <source>
        <dbReference type="PDB" id="2X60"/>
    </source>
</evidence>
<dbReference type="SUPFAM" id="SSF159283">
    <property type="entry name" value="Guanosine diphospho-D-mannose pyrophosphorylase/mannose-6-phosphate isomerase linker domain"/>
    <property type="match status" value="1"/>
</dbReference>
<keyword evidence="3" id="KW-0808">Transferase</keyword>
<dbReference type="PDB" id="2X65">
    <property type="method" value="X-ray"/>
    <property type="resolution" value="2.10 A"/>
    <property type="chains" value="A/B=1-336"/>
</dbReference>
<evidence type="ECO:0000256" key="7">
    <source>
        <dbReference type="ARBA" id="ARBA00047343"/>
    </source>
</evidence>
<reference evidence="12 13" key="2">
    <citation type="journal article" date="2010" name="J. Biol. Chem.">
        <title>Structural insights into the catalytic mechanism of bacterial guanosine-diphospho-D-mannose pyrophosphorylase and its regulation by divalent ions.</title>
        <authorList>
            <person name="Pelissier M.C."/>
            <person name="Lesley S.A."/>
            <person name="Kuhn P."/>
            <person name="Bourne Y."/>
        </authorList>
    </citation>
    <scope>X-RAY CRYSTALLOGRAPHY (2.10 ANGSTROMS) IN COMPLEX WITH GTP AND MG(2+)</scope>
</reference>
<dbReference type="InterPro" id="IPR049577">
    <property type="entry name" value="GMPP_N"/>
</dbReference>
<dbReference type="PIR" id="H72303">
    <property type="entry name" value="H72303"/>
</dbReference>
<dbReference type="InterPro" id="IPR051161">
    <property type="entry name" value="Mannose-6P_isomerase_type2"/>
</dbReference>
<feature type="binding site" evidence="14">
    <location>
        <position position="84"/>
    </location>
    <ligand>
        <name>GTP</name>
        <dbReference type="ChEBI" id="CHEBI:37565"/>
    </ligand>
</feature>
<keyword evidence="12 13" id="KW-0002">3D-structure</keyword>
<protein>
    <recommendedName>
        <fullName evidence="2">mannose-1-phosphate guanylyltransferase</fullName>
        <ecNumber evidence="2">2.7.7.13</ecNumber>
    </recommendedName>
</protein>
<comment type="similarity">
    <text evidence="1">Belongs to the mannose-6-phosphate isomerase type 2 family.</text>
</comment>
<evidence type="ECO:0000313" key="11">
    <source>
        <dbReference type="Proteomes" id="UP000008183"/>
    </source>
</evidence>
<dbReference type="EnsemblBacteria" id="AAD36110">
    <property type="protein sequence ID" value="AAD36110"/>
    <property type="gene ID" value="TM_1033"/>
</dbReference>
<dbReference type="SUPFAM" id="SSF53448">
    <property type="entry name" value="Nucleotide-diphospho-sugar transferases"/>
    <property type="match status" value="1"/>
</dbReference>
<dbReference type="EMBL" id="AE000512">
    <property type="protein sequence ID" value="AAD36110.1"/>
    <property type="molecule type" value="Genomic_DNA"/>
</dbReference>
<dbReference type="GO" id="GO:0009298">
    <property type="term" value="P:GDP-mannose biosynthetic process"/>
    <property type="evidence" value="ECO:0000318"/>
    <property type="project" value="GO_Central"/>
</dbReference>
<dbReference type="InterPro" id="IPR054566">
    <property type="entry name" value="ManC/GMP-like_b-helix"/>
</dbReference>
<feature type="binding site" evidence="13">
    <location>
        <position position="109"/>
    </location>
    <ligand>
        <name>Mg(2+)</name>
        <dbReference type="ChEBI" id="CHEBI:18420"/>
    </ligand>
</feature>
<dbReference type="PaxDb" id="243274-THEMA_09195"/>
<evidence type="ECO:0000259" key="9">
    <source>
        <dbReference type="Pfam" id="PF22640"/>
    </source>
</evidence>
<feature type="binding site" evidence="14">
    <location>
        <position position="80"/>
    </location>
    <ligand>
        <name>GTP</name>
        <dbReference type="ChEBI" id="CHEBI:37565"/>
    </ligand>
</feature>
<feature type="binding site" evidence="14">
    <location>
        <position position="85"/>
    </location>
    <ligand>
        <name>GTP</name>
        <dbReference type="ChEBI" id="CHEBI:37565"/>
    </ligand>
</feature>
<evidence type="ECO:0000256" key="1">
    <source>
        <dbReference type="ARBA" id="ARBA00006115"/>
    </source>
</evidence>
<dbReference type="Pfam" id="PF22640">
    <property type="entry name" value="ManC_GMP_beta-helix"/>
    <property type="match status" value="1"/>
</dbReference>
<keyword evidence="4 10" id="KW-0548">Nucleotidyltransferase</keyword>
<evidence type="ECO:0000256" key="3">
    <source>
        <dbReference type="ARBA" id="ARBA00022679"/>
    </source>
</evidence>
<evidence type="ECO:0007829" key="12">
    <source>
        <dbReference type="PDB" id="2X5S"/>
    </source>
</evidence>
<dbReference type="Pfam" id="PF00483">
    <property type="entry name" value="NTP_transferase"/>
    <property type="match status" value="1"/>
</dbReference>
<dbReference type="InterPro" id="IPR005835">
    <property type="entry name" value="NTP_transferase_dom"/>
</dbReference>
<evidence type="ECO:0000256" key="5">
    <source>
        <dbReference type="ARBA" id="ARBA00022741"/>
    </source>
</evidence>
<feature type="binding site" evidence="14">
    <location>
        <position position="14"/>
    </location>
    <ligand>
        <name>GTP</name>
        <dbReference type="ChEBI" id="CHEBI:37565"/>
    </ligand>
</feature>
<organism evidence="10 11">
    <name type="scientific">Thermotoga maritima (strain ATCC 43589 / DSM 3109 / JCM 10099 / NBRC 100826 / MSB8)</name>
    <dbReference type="NCBI Taxonomy" id="243274"/>
    <lineage>
        <taxon>Bacteria</taxon>
        <taxon>Thermotogati</taxon>
        <taxon>Thermotogota</taxon>
        <taxon>Thermotogae</taxon>
        <taxon>Thermotogales</taxon>
        <taxon>Thermotogaceae</taxon>
        <taxon>Thermotoga</taxon>
    </lineage>
</organism>
<feature type="binding site" evidence="14">
    <location>
        <position position="9"/>
    </location>
    <ligand>
        <name>GTP</name>
        <dbReference type="ChEBI" id="CHEBI:37565"/>
    </ligand>
</feature>
<feature type="binding site" evidence="14">
    <location>
        <position position="7"/>
    </location>
    <ligand>
        <name>GTP</name>
        <dbReference type="ChEBI" id="CHEBI:37565"/>
    </ligand>
</feature>
<evidence type="ECO:0000259" key="8">
    <source>
        <dbReference type="Pfam" id="PF00483"/>
    </source>
</evidence>
<dbReference type="PDBsum" id="2X65"/>
<name>Q9X0C3_THEMA</name>
<feature type="binding site" evidence="14">
    <location>
        <position position="25"/>
    </location>
    <ligand>
        <name>GTP</name>
        <dbReference type="ChEBI" id="CHEBI:37565"/>
    </ligand>
</feature>
<dbReference type="PDB" id="2X5Z">
    <property type="method" value="X-ray"/>
    <property type="resolution" value="2.70 A"/>
    <property type="chains" value="A/B=1-336"/>
</dbReference>
<dbReference type="PDBsum" id="2X5Z"/>
<dbReference type="Proteomes" id="UP000008183">
    <property type="component" value="Chromosome"/>
</dbReference>
<keyword evidence="11" id="KW-1185">Reference proteome</keyword>
<dbReference type="PANTHER" id="PTHR46390:SF1">
    <property type="entry name" value="MANNOSE-1-PHOSPHATE GUANYLYLTRANSFERASE"/>
    <property type="match status" value="1"/>
</dbReference>
<dbReference type="PDBsum" id="2X60"/>
<dbReference type="PDB" id="2X5S">
    <property type="method" value="X-ray"/>
    <property type="resolution" value="2.35 A"/>
    <property type="chains" value="A/B=1-336"/>
</dbReference>
<comment type="catalytic activity">
    <reaction evidence="7">
        <text>alpha-D-mannose 1-phosphate + GTP + H(+) = GDP-alpha-D-mannose + diphosphate</text>
        <dbReference type="Rhea" id="RHEA:15229"/>
        <dbReference type="ChEBI" id="CHEBI:15378"/>
        <dbReference type="ChEBI" id="CHEBI:33019"/>
        <dbReference type="ChEBI" id="CHEBI:37565"/>
        <dbReference type="ChEBI" id="CHEBI:57527"/>
        <dbReference type="ChEBI" id="CHEBI:58409"/>
        <dbReference type="EC" id="2.7.7.13"/>
    </reaction>
</comment>
<dbReference type="GO" id="GO:0046872">
    <property type="term" value="F:metal ion binding"/>
    <property type="evidence" value="ECO:0007669"/>
    <property type="project" value="UniProtKB-KW"/>
</dbReference>
<dbReference type="AlphaFoldDB" id="Q9X0C3"/>
<dbReference type="PANTHER" id="PTHR46390">
    <property type="entry name" value="MANNOSE-1-PHOSPHATE GUANYLYLTRANSFERASE"/>
    <property type="match status" value="1"/>
</dbReference>
<evidence type="ECO:0007829" key="13">
    <source>
        <dbReference type="PDB" id="2X5Z"/>
    </source>
</evidence>
<dbReference type="Gene3D" id="3.90.550.10">
    <property type="entry name" value="Spore Coat Polysaccharide Biosynthesis Protein SpsA, Chain A"/>
    <property type="match status" value="1"/>
</dbReference>
<reference evidence="10 11" key="1">
    <citation type="journal article" date="1999" name="Nature">
        <title>Evidence for lateral gene transfer between Archaea and Bacteria from genome sequence of Thermotoga maritima.</title>
        <authorList>
            <person name="Nelson K.E."/>
            <person name="Clayton R.A."/>
            <person name="Gill S.R."/>
            <person name="Gwinn M.L."/>
            <person name="Dodson R.J."/>
            <person name="Haft D.H."/>
            <person name="Hickey E.K."/>
            <person name="Peterson J.D."/>
            <person name="Nelson W.C."/>
            <person name="Ketchum K.A."/>
            <person name="McDonald L."/>
            <person name="Utterback T.R."/>
            <person name="Malek J.A."/>
            <person name="Linher K.D."/>
            <person name="Garrett M.M."/>
            <person name="Stewart A.M."/>
            <person name="Cotton M.D."/>
            <person name="Pratt M.S."/>
            <person name="Phillips C.A."/>
            <person name="Richardson D."/>
            <person name="Heidelberg J."/>
            <person name="Sutton G.G."/>
            <person name="Fleischmann R.D."/>
            <person name="White O."/>
            <person name="Salzberg S.L."/>
            <person name="Smith H.O."/>
            <person name="Venter J.C."/>
            <person name="Fraser C.M."/>
        </authorList>
    </citation>
    <scope>NUCLEOTIDE SEQUENCE [LARGE SCALE GENOMIC DNA]</scope>
    <source>
        <strain evidence="11">ATCC 43589 / DSM 3109 / JCM 10099 / NBRC 100826 / MSB8</strain>
    </source>
</reference>
<dbReference type="InParanoid" id="Q9X0C3"/>
<dbReference type="PDB" id="2X60">
    <property type="method" value="X-ray"/>
    <property type="resolution" value="2.80 A"/>
    <property type="chains" value="A/B=1-336"/>
</dbReference>
<dbReference type="OrthoDB" id="9806359at2"/>
<dbReference type="SMR" id="Q9X0C3"/>
<dbReference type="PDBsum" id="2X5S"/>
<dbReference type="GO" id="GO:0004475">
    <property type="term" value="F:mannose-1-phosphate guanylyltransferase (GTP) activity"/>
    <property type="evidence" value="ECO:0000318"/>
    <property type="project" value="GO_Central"/>
</dbReference>
<evidence type="ECO:0000313" key="10">
    <source>
        <dbReference type="EMBL" id="AAD36110.1"/>
    </source>
</evidence>
<dbReference type="GO" id="GO:0005525">
    <property type="term" value="F:GTP binding"/>
    <property type="evidence" value="ECO:0007669"/>
    <property type="project" value="UniProtKB-KW"/>
</dbReference>
<proteinExistence type="evidence at protein level"/>
<dbReference type="FunFam" id="3.90.550.10:FF:000046">
    <property type="entry name" value="Mannose-1-phosphate guanylyltransferase (GDP)"/>
    <property type="match status" value="1"/>
</dbReference>
<keyword evidence="6 14" id="KW-0342">GTP-binding</keyword>
<accession>Q9X0C3</accession>
<gene>
    <name evidence="10" type="ordered locus">TM_1033</name>
</gene>
<feature type="binding site" evidence="14">
    <location>
        <position position="326"/>
    </location>
    <ligand>
        <name>GTP</name>
        <dbReference type="ChEBI" id="CHEBI:37565"/>
    </ligand>
</feature>
<dbReference type="BRENDA" id="2.7.7.13">
    <property type="organism ID" value="6331"/>
</dbReference>
<evidence type="ECO:0000256" key="4">
    <source>
        <dbReference type="ARBA" id="ARBA00022695"/>
    </source>
</evidence>
<evidence type="ECO:0000256" key="2">
    <source>
        <dbReference type="ARBA" id="ARBA00012387"/>
    </source>
</evidence>
<feature type="binding site" evidence="14">
    <location>
        <position position="108"/>
    </location>
    <ligand>
        <name>GTP</name>
        <dbReference type="ChEBI" id="CHEBI:37565"/>
    </ligand>
</feature>
<feature type="binding site" evidence="14">
    <location>
        <position position="56"/>
    </location>
    <ligand>
        <name>GTP</name>
        <dbReference type="ChEBI" id="CHEBI:37565"/>
    </ligand>
</feature>
<evidence type="ECO:0000256" key="6">
    <source>
        <dbReference type="ARBA" id="ARBA00023134"/>
    </source>
</evidence>
<dbReference type="PATRIC" id="fig|243274.5.peg.1046"/>
<dbReference type="EC" id="2.7.7.13" evidence="2"/>
<feature type="binding site" evidence="13">
    <location>
        <position position="260"/>
    </location>
    <ligand>
        <name>Mg(2+)</name>
        <dbReference type="ChEBI" id="CHEBI:18420"/>
    </ligand>
</feature>
<dbReference type="CDD" id="cd02509">
    <property type="entry name" value="GDP-M1P_Guanylyltransferase"/>
    <property type="match status" value="1"/>
</dbReference>
<feature type="domain" description="MannoseP isomerase/GMP-like beta-helix" evidence="9">
    <location>
        <begin position="278"/>
        <end position="332"/>
    </location>
</feature>
<feature type="domain" description="Nucleotidyl transferase" evidence="8">
    <location>
        <begin position="3"/>
        <end position="271"/>
    </location>
</feature>
<keyword evidence="13" id="KW-0479">Metal-binding</keyword>
<feature type="binding site" evidence="14">
    <location>
        <position position="12"/>
    </location>
    <ligand>
        <name>GTP</name>
        <dbReference type="ChEBI" id="CHEBI:37565"/>
    </ligand>
</feature>
<dbReference type="KEGG" id="tma:TM1033"/>
<feature type="binding site" evidence="14">
    <location>
        <position position="13"/>
    </location>
    <ligand>
        <name>GTP</name>
        <dbReference type="ChEBI" id="CHEBI:37565"/>
    </ligand>
</feature>
<dbReference type="InterPro" id="IPR029044">
    <property type="entry name" value="Nucleotide-diphossugar_trans"/>
</dbReference>